<dbReference type="EMBL" id="NOXV01000135">
    <property type="protein sequence ID" value="OYQ45602.1"/>
    <property type="molecule type" value="Genomic_DNA"/>
</dbReference>
<gene>
    <name evidence="2" type="ORF">CHU92_01880</name>
</gene>
<comment type="caution">
    <text evidence="2">The sequence shown here is derived from an EMBL/GenBank/DDBJ whole genome shotgun (WGS) entry which is preliminary data.</text>
</comment>
<reference evidence="2 3" key="1">
    <citation type="submission" date="2017-07" db="EMBL/GenBank/DDBJ databases">
        <title>Flavobacterium cyanobacteriorum sp. nov., isolated from cyanobacterial aggregates in a eutrophic lake.</title>
        <authorList>
            <person name="Cai H."/>
        </authorList>
    </citation>
    <scope>NUCLEOTIDE SEQUENCE [LARGE SCALE GENOMIC DNA]</scope>
    <source>
        <strain evidence="2 3">TH021</strain>
    </source>
</reference>
<evidence type="ECO:0000313" key="2">
    <source>
        <dbReference type="EMBL" id="OYQ45602.1"/>
    </source>
</evidence>
<feature type="transmembrane region" description="Helical" evidence="1">
    <location>
        <begin position="6"/>
        <end position="24"/>
    </location>
</feature>
<dbReference type="Proteomes" id="UP000216605">
    <property type="component" value="Unassembled WGS sequence"/>
</dbReference>
<organism evidence="2 3">
    <name type="scientific">Flavobacterium cyanobacteriorum</name>
    <dbReference type="NCBI Taxonomy" id="2022802"/>
    <lineage>
        <taxon>Bacteria</taxon>
        <taxon>Pseudomonadati</taxon>
        <taxon>Bacteroidota</taxon>
        <taxon>Flavobacteriia</taxon>
        <taxon>Flavobacteriales</taxon>
        <taxon>Flavobacteriaceae</taxon>
        <taxon>Flavobacterium</taxon>
    </lineage>
</organism>
<dbReference type="RefSeq" id="WP_094412038.1">
    <property type="nucleotide sequence ID" value="NZ_NOXV01000135.1"/>
</dbReference>
<dbReference type="Gene3D" id="1.20.120.1490">
    <property type="match status" value="1"/>
</dbReference>
<dbReference type="AlphaFoldDB" id="A0A255ZW30"/>
<name>A0A255ZW30_9FLAO</name>
<dbReference type="OrthoDB" id="1358465at2"/>
<evidence type="ECO:0008006" key="4">
    <source>
        <dbReference type="Google" id="ProtNLM"/>
    </source>
</evidence>
<sequence length="153" mass="17566">MKKQTFLYLIIVVLAMGNIILFVLKNQNHGHSFHGQGPKDIIIKKLDFDQGQVADYEKLIGRHRKDVRENDLKILKLKNELYGLLSKNKPTVKPDSLIALIGNIQENIETIHYRHFLDIKAICRPGQVKRFNALSLELSGLFDPKNNLPDTPR</sequence>
<keyword evidence="1" id="KW-0472">Membrane</keyword>
<proteinExistence type="predicted"/>
<protein>
    <recommendedName>
        <fullName evidence="4">Periplasmic heavy metal sensor</fullName>
    </recommendedName>
</protein>
<evidence type="ECO:0000313" key="3">
    <source>
        <dbReference type="Proteomes" id="UP000216605"/>
    </source>
</evidence>
<keyword evidence="3" id="KW-1185">Reference proteome</keyword>
<evidence type="ECO:0000256" key="1">
    <source>
        <dbReference type="SAM" id="Phobius"/>
    </source>
</evidence>
<keyword evidence="1" id="KW-1133">Transmembrane helix</keyword>
<keyword evidence="1" id="KW-0812">Transmembrane</keyword>
<accession>A0A255ZW30</accession>